<name>A0A9P6TV50_9FUNG</name>
<dbReference type="EMBL" id="JAAAJA010001177">
    <property type="protein sequence ID" value="KAG0247889.1"/>
    <property type="molecule type" value="Genomic_DNA"/>
</dbReference>
<evidence type="ECO:0000256" key="1">
    <source>
        <dbReference type="SAM" id="MobiDB-lite"/>
    </source>
</evidence>
<sequence length="248" mass="27129">MSTTTSGPPVSQVHDDADVQITAMAHDVQQQALASSGALKDDMDEEAQVRLAMDIFEDELDRILRTDPEADLDEVDAAVQEAMKDMVITESAYKEPSRAHLRSPEVVLRLLLEAPNVTATIDANYVAKQAHKGKEFSPEECRVVAYLANRLRPYISKRGQDKDGRHEASLAHVAARAPFLVLGNCILRAAGYHSFTKTTSLKISPSSDDDRMSMRSGLKPRDGAELGPMDELPFGRVVEGSKGRGRGL</sequence>
<comment type="caution">
    <text evidence="2">The sequence shown here is derived from an EMBL/GenBank/DDBJ whole genome shotgun (WGS) entry which is preliminary data.</text>
</comment>
<dbReference type="AlphaFoldDB" id="A0A9P6TV50"/>
<proteinExistence type="predicted"/>
<evidence type="ECO:0000313" key="3">
    <source>
        <dbReference type="Proteomes" id="UP000726737"/>
    </source>
</evidence>
<dbReference type="OrthoDB" id="2406992at2759"/>
<feature type="region of interest" description="Disordered" evidence="1">
    <location>
        <begin position="200"/>
        <end position="248"/>
    </location>
</feature>
<accession>A0A9P6TV50</accession>
<gene>
    <name evidence="2" type="ORF">BG011_000768</name>
</gene>
<dbReference type="Proteomes" id="UP000726737">
    <property type="component" value="Unassembled WGS sequence"/>
</dbReference>
<feature type="compositionally biased region" description="Basic and acidic residues" evidence="1">
    <location>
        <begin position="208"/>
        <end position="224"/>
    </location>
</feature>
<protein>
    <submittedName>
        <fullName evidence="2">Uncharacterized protein</fullName>
    </submittedName>
</protein>
<reference evidence="2" key="1">
    <citation type="journal article" date="2020" name="Fungal Divers.">
        <title>Resolving the Mortierellaceae phylogeny through synthesis of multi-gene phylogenetics and phylogenomics.</title>
        <authorList>
            <person name="Vandepol N."/>
            <person name="Liber J."/>
            <person name="Desiro A."/>
            <person name="Na H."/>
            <person name="Kennedy M."/>
            <person name="Barry K."/>
            <person name="Grigoriev I.V."/>
            <person name="Miller A.N."/>
            <person name="O'Donnell K."/>
            <person name="Stajich J.E."/>
            <person name="Bonito G."/>
        </authorList>
    </citation>
    <scope>NUCLEOTIDE SEQUENCE</scope>
    <source>
        <strain evidence="2">KOD948</strain>
    </source>
</reference>
<keyword evidence="3" id="KW-1185">Reference proteome</keyword>
<evidence type="ECO:0000313" key="2">
    <source>
        <dbReference type="EMBL" id="KAG0247889.1"/>
    </source>
</evidence>
<organism evidence="2 3">
    <name type="scientific">Mortierella polycephala</name>
    <dbReference type="NCBI Taxonomy" id="41804"/>
    <lineage>
        <taxon>Eukaryota</taxon>
        <taxon>Fungi</taxon>
        <taxon>Fungi incertae sedis</taxon>
        <taxon>Mucoromycota</taxon>
        <taxon>Mortierellomycotina</taxon>
        <taxon>Mortierellomycetes</taxon>
        <taxon>Mortierellales</taxon>
        <taxon>Mortierellaceae</taxon>
        <taxon>Mortierella</taxon>
    </lineage>
</organism>